<organism evidence="7 8">
    <name type="scientific">Rhizopus stolonifer</name>
    <name type="common">Rhizopus nigricans</name>
    <dbReference type="NCBI Taxonomy" id="4846"/>
    <lineage>
        <taxon>Eukaryota</taxon>
        <taxon>Fungi</taxon>
        <taxon>Fungi incertae sedis</taxon>
        <taxon>Mucoromycota</taxon>
        <taxon>Mucoromycotina</taxon>
        <taxon>Mucoromycetes</taxon>
        <taxon>Mucorales</taxon>
        <taxon>Mucorineae</taxon>
        <taxon>Rhizopodaceae</taxon>
        <taxon>Rhizopus</taxon>
    </lineage>
</organism>
<evidence type="ECO:0000256" key="1">
    <source>
        <dbReference type="ARBA" id="ARBA00022723"/>
    </source>
</evidence>
<evidence type="ECO:0000256" key="3">
    <source>
        <dbReference type="ARBA" id="ARBA00023004"/>
    </source>
</evidence>
<accession>A0A367JDF1</accession>
<dbReference type="Pfam" id="PF00067">
    <property type="entry name" value="p450"/>
    <property type="match status" value="1"/>
</dbReference>
<evidence type="ECO:0000313" key="7">
    <source>
        <dbReference type="EMBL" id="RCH87950.1"/>
    </source>
</evidence>
<evidence type="ECO:0000313" key="8">
    <source>
        <dbReference type="Proteomes" id="UP000253551"/>
    </source>
</evidence>
<protein>
    <recommendedName>
        <fullName evidence="9">Cytochrome P450-dit2</fullName>
    </recommendedName>
</protein>
<comment type="caution">
    <text evidence="7">The sequence shown here is derived from an EMBL/GenBank/DDBJ whole genome shotgun (WGS) entry which is preliminary data.</text>
</comment>
<gene>
    <name evidence="7" type="ORF">CU098_007441</name>
</gene>
<dbReference type="InterPro" id="IPR017972">
    <property type="entry name" value="Cyt_P450_CS"/>
</dbReference>
<dbReference type="OrthoDB" id="1103324at2759"/>
<feature type="transmembrane region" description="Helical" evidence="6">
    <location>
        <begin position="17"/>
        <end position="34"/>
    </location>
</feature>
<keyword evidence="3 4" id="KW-0408">Iron</keyword>
<dbReference type="InterPro" id="IPR050364">
    <property type="entry name" value="Cytochrome_P450_fung"/>
</dbReference>
<dbReference type="STRING" id="4846.A0A367JDF1"/>
<dbReference type="GO" id="GO:0016705">
    <property type="term" value="F:oxidoreductase activity, acting on paired donors, with incorporation or reduction of molecular oxygen"/>
    <property type="evidence" value="ECO:0007669"/>
    <property type="project" value="InterPro"/>
</dbReference>
<dbReference type="EMBL" id="PJQM01003617">
    <property type="protein sequence ID" value="RCH87950.1"/>
    <property type="molecule type" value="Genomic_DNA"/>
</dbReference>
<dbReference type="PANTHER" id="PTHR46300:SF11">
    <property type="entry name" value="OXIDOREDUCTASE, PUTATIVE-RELATED"/>
    <property type="match status" value="1"/>
</dbReference>
<keyword evidence="4 5" id="KW-0349">Heme</keyword>
<dbReference type="GO" id="GO:0005506">
    <property type="term" value="F:iron ion binding"/>
    <property type="evidence" value="ECO:0007669"/>
    <property type="project" value="InterPro"/>
</dbReference>
<keyword evidence="6" id="KW-1133">Transmembrane helix</keyword>
<comment type="similarity">
    <text evidence="5">Belongs to the cytochrome P450 family.</text>
</comment>
<keyword evidence="8" id="KW-1185">Reference proteome</keyword>
<dbReference type="PRINTS" id="PR00463">
    <property type="entry name" value="EP450I"/>
</dbReference>
<name>A0A367JDF1_RHIST</name>
<reference evidence="7 8" key="1">
    <citation type="journal article" date="2018" name="G3 (Bethesda)">
        <title>Phylogenetic and Phylogenomic Definition of Rhizopus Species.</title>
        <authorList>
            <person name="Gryganskyi A.P."/>
            <person name="Golan J."/>
            <person name="Dolatabadi S."/>
            <person name="Mondo S."/>
            <person name="Robb S."/>
            <person name="Idnurm A."/>
            <person name="Muszewska A."/>
            <person name="Steczkiewicz K."/>
            <person name="Masonjones S."/>
            <person name="Liao H.L."/>
            <person name="Gajdeczka M.T."/>
            <person name="Anike F."/>
            <person name="Vuek A."/>
            <person name="Anishchenko I.M."/>
            <person name="Voigt K."/>
            <person name="de Hoog G.S."/>
            <person name="Smith M.E."/>
            <person name="Heitman J."/>
            <person name="Vilgalys R."/>
            <person name="Stajich J.E."/>
        </authorList>
    </citation>
    <scope>NUCLEOTIDE SEQUENCE [LARGE SCALE GENOMIC DNA]</scope>
    <source>
        <strain evidence="7 8">LSU 92-RS-03</strain>
    </source>
</reference>
<dbReference type="GO" id="GO:0020037">
    <property type="term" value="F:heme binding"/>
    <property type="evidence" value="ECO:0007669"/>
    <property type="project" value="InterPro"/>
</dbReference>
<dbReference type="Gene3D" id="1.10.630.10">
    <property type="entry name" value="Cytochrome P450"/>
    <property type="match status" value="1"/>
</dbReference>
<dbReference type="InterPro" id="IPR001128">
    <property type="entry name" value="Cyt_P450"/>
</dbReference>
<keyword evidence="2 5" id="KW-0560">Oxidoreductase</keyword>
<keyword evidence="5" id="KW-0503">Monooxygenase</keyword>
<dbReference type="PRINTS" id="PR00385">
    <property type="entry name" value="P450"/>
</dbReference>
<sequence>MEYCQGILKKIERPERYTTILSAAITTVVATYFIRRAMKNAMKYKSLGIEEIPSPKGEWFFFGHVPLMGGRLGETVTKWHKELGPIFRVRVGSQNWVFVGDPLIAHDLLVTKGIDTAGRPKLTFLTEINSPGDRGVIHVNYSKKWKEARNAILQILSPKSVESLSHILEREAQKAVNIMIEKSKRDQEVDSHVLTNLASMNLMLSLEFGIPGAASVDEPLFNKMVRFTEQVFKFSSPQEDYSTIFPSLKFLDFIFKKEKRMIEFRDKEFHPFIREIIQLARESEEDSLVKKLDEIKYEHHLDEQSLVSLLSEILVVGTDTTAVATAWAIAILCLYPEVQKRICEEVDTFIKKHGRQPMFSDREELPYLIAFEKESIRFRPPLDIGSPHTVLKDVAYKNYIIPKGHDIVINIHTLHNDPNLFMEPEKFMPERFLNDTRSMYASSNGNIQMRDHYAFGWGRRICPGIYLAESQMFHVITKILAVCTIEPALSPSGEKIYPNLDEYVDTGVVIAPAYTKIRLVEREDRAISQ</sequence>
<dbReference type="Proteomes" id="UP000253551">
    <property type="component" value="Unassembled WGS sequence"/>
</dbReference>
<dbReference type="PROSITE" id="PS00086">
    <property type="entry name" value="CYTOCHROME_P450"/>
    <property type="match status" value="1"/>
</dbReference>
<dbReference type="InterPro" id="IPR002401">
    <property type="entry name" value="Cyt_P450_E_grp-I"/>
</dbReference>
<keyword evidence="1 4" id="KW-0479">Metal-binding</keyword>
<proteinExistence type="inferred from homology"/>
<dbReference type="GO" id="GO:0004497">
    <property type="term" value="F:monooxygenase activity"/>
    <property type="evidence" value="ECO:0007669"/>
    <property type="project" value="UniProtKB-KW"/>
</dbReference>
<evidence type="ECO:0000256" key="2">
    <source>
        <dbReference type="ARBA" id="ARBA00023002"/>
    </source>
</evidence>
<dbReference type="SUPFAM" id="SSF48264">
    <property type="entry name" value="Cytochrome P450"/>
    <property type="match status" value="1"/>
</dbReference>
<feature type="binding site" description="axial binding residue" evidence="4">
    <location>
        <position position="462"/>
    </location>
    <ligand>
        <name>heme</name>
        <dbReference type="ChEBI" id="CHEBI:30413"/>
    </ligand>
    <ligandPart>
        <name>Fe</name>
        <dbReference type="ChEBI" id="CHEBI:18248"/>
    </ligandPart>
</feature>
<keyword evidence="6" id="KW-0812">Transmembrane</keyword>
<evidence type="ECO:0000256" key="4">
    <source>
        <dbReference type="PIRSR" id="PIRSR602401-1"/>
    </source>
</evidence>
<evidence type="ECO:0008006" key="9">
    <source>
        <dbReference type="Google" id="ProtNLM"/>
    </source>
</evidence>
<comment type="cofactor">
    <cofactor evidence="4">
        <name>heme</name>
        <dbReference type="ChEBI" id="CHEBI:30413"/>
    </cofactor>
</comment>
<dbReference type="AlphaFoldDB" id="A0A367JDF1"/>
<evidence type="ECO:0000256" key="5">
    <source>
        <dbReference type="RuleBase" id="RU000461"/>
    </source>
</evidence>
<dbReference type="PANTHER" id="PTHR46300">
    <property type="entry name" value="P450, PUTATIVE (EUROFUNG)-RELATED-RELATED"/>
    <property type="match status" value="1"/>
</dbReference>
<keyword evidence="6" id="KW-0472">Membrane</keyword>
<dbReference type="InterPro" id="IPR036396">
    <property type="entry name" value="Cyt_P450_sf"/>
</dbReference>
<evidence type="ECO:0000256" key="6">
    <source>
        <dbReference type="SAM" id="Phobius"/>
    </source>
</evidence>